<sequence>MTPANGARGSRCSRAHHARAAATQFALTLDHGQPLLLHFAPGHEFAQRLVTRQIAPGLGKRCLLCLQRCLGLGNRSGFGSIVDPRQHLSGGNAVSHIEGEGNQFAAQHGADIHLQARADVPVDRQQALGGRGLGDEYGDFLVPRRQKPVGGQREDCQGK</sequence>
<organism evidence="1 2">
    <name type="scientific">Alteraurantiacibacter lauratis</name>
    <dbReference type="NCBI Taxonomy" id="2054627"/>
    <lineage>
        <taxon>Bacteria</taxon>
        <taxon>Pseudomonadati</taxon>
        <taxon>Pseudomonadota</taxon>
        <taxon>Alphaproteobacteria</taxon>
        <taxon>Sphingomonadales</taxon>
        <taxon>Erythrobacteraceae</taxon>
        <taxon>Alteraurantiacibacter</taxon>
    </lineage>
</organism>
<gene>
    <name evidence="1" type="ORF">ACFODK_02240</name>
</gene>
<keyword evidence="2" id="KW-1185">Reference proteome</keyword>
<name>A0ABV7EAS9_9SPHN</name>
<evidence type="ECO:0000313" key="2">
    <source>
        <dbReference type="Proteomes" id="UP001595378"/>
    </source>
</evidence>
<comment type="caution">
    <text evidence="1">The sequence shown here is derived from an EMBL/GenBank/DDBJ whole genome shotgun (WGS) entry which is preliminary data.</text>
</comment>
<accession>A0ABV7EAS9</accession>
<protein>
    <submittedName>
        <fullName evidence="1">Uncharacterized protein</fullName>
    </submittedName>
</protein>
<dbReference type="EMBL" id="JBHRSU010000001">
    <property type="protein sequence ID" value="MFC3099708.1"/>
    <property type="molecule type" value="Genomic_DNA"/>
</dbReference>
<dbReference type="RefSeq" id="WP_336917049.1">
    <property type="nucleotide sequence ID" value="NZ_JBANRN010000001.1"/>
</dbReference>
<dbReference type="Proteomes" id="UP001595378">
    <property type="component" value="Unassembled WGS sequence"/>
</dbReference>
<evidence type="ECO:0000313" key="1">
    <source>
        <dbReference type="EMBL" id="MFC3099708.1"/>
    </source>
</evidence>
<proteinExistence type="predicted"/>
<reference evidence="2" key="1">
    <citation type="journal article" date="2019" name="Int. J. Syst. Evol. Microbiol.">
        <title>The Global Catalogue of Microorganisms (GCM) 10K type strain sequencing project: providing services to taxonomists for standard genome sequencing and annotation.</title>
        <authorList>
            <consortium name="The Broad Institute Genomics Platform"/>
            <consortium name="The Broad Institute Genome Sequencing Center for Infectious Disease"/>
            <person name="Wu L."/>
            <person name="Ma J."/>
        </authorList>
    </citation>
    <scope>NUCLEOTIDE SEQUENCE [LARGE SCALE GENOMIC DNA]</scope>
    <source>
        <strain evidence="2">KCTC 52606</strain>
    </source>
</reference>